<evidence type="ECO:0008006" key="2">
    <source>
        <dbReference type="Google" id="ProtNLM"/>
    </source>
</evidence>
<organism evidence="1">
    <name type="scientific">marine sediment metagenome</name>
    <dbReference type="NCBI Taxonomy" id="412755"/>
    <lineage>
        <taxon>unclassified sequences</taxon>
        <taxon>metagenomes</taxon>
        <taxon>ecological metagenomes</taxon>
    </lineage>
</organism>
<proteinExistence type="predicted"/>
<gene>
    <name evidence="1" type="ORF">S12H4_42671</name>
</gene>
<evidence type="ECO:0000313" key="1">
    <source>
        <dbReference type="EMBL" id="GAJ15467.1"/>
    </source>
</evidence>
<sequence>MQLDDLKKAMKGVFCVQITPFNKDGSLDLEGMRANTYWLLERMSGKDFIFVPEGSNGEFYAQSED</sequence>
<dbReference type="SUPFAM" id="SSF51569">
    <property type="entry name" value="Aldolase"/>
    <property type="match status" value="1"/>
</dbReference>
<feature type="non-terminal residue" evidence="1">
    <location>
        <position position="65"/>
    </location>
</feature>
<accession>X1VDD0</accession>
<dbReference type="AlphaFoldDB" id="X1VDD0"/>
<dbReference type="EMBL" id="BARW01026132">
    <property type="protein sequence ID" value="GAJ15467.1"/>
    <property type="molecule type" value="Genomic_DNA"/>
</dbReference>
<comment type="caution">
    <text evidence="1">The sequence shown here is derived from an EMBL/GenBank/DDBJ whole genome shotgun (WGS) entry which is preliminary data.</text>
</comment>
<protein>
    <recommendedName>
        <fullName evidence="2">Dihydrodipicolinate synthase</fullName>
    </recommendedName>
</protein>
<dbReference type="Gene3D" id="3.20.20.70">
    <property type="entry name" value="Aldolase class I"/>
    <property type="match status" value="1"/>
</dbReference>
<reference evidence="1" key="1">
    <citation type="journal article" date="2014" name="Front. Microbiol.">
        <title>High frequency of phylogenetically diverse reductive dehalogenase-homologous genes in deep subseafloor sedimentary metagenomes.</title>
        <authorList>
            <person name="Kawai M."/>
            <person name="Futagami T."/>
            <person name="Toyoda A."/>
            <person name="Takaki Y."/>
            <person name="Nishi S."/>
            <person name="Hori S."/>
            <person name="Arai W."/>
            <person name="Tsubouchi T."/>
            <person name="Morono Y."/>
            <person name="Uchiyama I."/>
            <person name="Ito T."/>
            <person name="Fujiyama A."/>
            <person name="Inagaki F."/>
            <person name="Takami H."/>
        </authorList>
    </citation>
    <scope>NUCLEOTIDE SEQUENCE</scope>
    <source>
        <strain evidence="1">Expedition CK06-06</strain>
    </source>
</reference>
<name>X1VDD0_9ZZZZ</name>
<dbReference type="InterPro" id="IPR013785">
    <property type="entry name" value="Aldolase_TIM"/>
</dbReference>